<dbReference type="PROSITE" id="PS00211">
    <property type="entry name" value="ABC_TRANSPORTER_1"/>
    <property type="match status" value="1"/>
</dbReference>
<evidence type="ECO:0000256" key="10">
    <source>
        <dbReference type="SAM" id="Phobius"/>
    </source>
</evidence>
<evidence type="ECO:0000256" key="5">
    <source>
        <dbReference type="ARBA" id="ARBA00022692"/>
    </source>
</evidence>
<evidence type="ECO:0000259" key="11">
    <source>
        <dbReference type="PROSITE" id="PS50893"/>
    </source>
</evidence>
<dbReference type="Pfam" id="PF00005">
    <property type="entry name" value="ABC_tran"/>
    <property type="match status" value="1"/>
</dbReference>
<evidence type="ECO:0000259" key="12">
    <source>
        <dbReference type="PROSITE" id="PS50929"/>
    </source>
</evidence>
<dbReference type="GO" id="GO:0005524">
    <property type="term" value="F:ATP binding"/>
    <property type="evidence" value="ECO:0007669"/>
    <property type="project" value="UniProtKB-KW"/>
</dbReference>
<dbReference type="GO" id="GO:0005886">
    <property type="term" value="C:plasma membrane"/>
    <property type="evidence" value="ECO:0007669"/>
    <property type="project" value="UniProtKB-SubCell"/>
</dbReference>
<dbReference type="STRING" id="1278311.GCA_000428705_00110"/>
<dbReference type="PANTHER" id="PTHR43394">
    <property type="entry name" value="ATP-DEPENDENT PERMEASE MDL1, MITOCHONDRIAL"/>
    <property type="match status" value="1"/>
</dbReference>
<dbReference type="KEGG" id="aaxa:NCTC10138_01418"/>
<evidence type="ECO:0000256" key="2">
    <source>
        <dbReference type="ARBA" id="ARBA00005417"/>
    </source>
</evidence>
<dbReference type="SMART" id="SM00382">
    <property type="entry name" value="AAA"/>
    <property type="match status" value="1"/>
</dbReference>
<feature type="domain" description="ABC transmembrane type-1" evidence="12">
    <location>
        <begin position="18"/>
        <end position="314"/>
    </location>
</feature>
<keyword evidence="3" id="KW-0813">Transport</keyword>
<feature type="transmembrane region" description="Helical" evidence="10">
    <location>
        <begin position="246"/>
        <end position="268"/>
    </location>
</feature>
<proteinExistence type="inferred from homology"/>
<evidence type="ECO:0000256" key="6">
    <source>
        <dbReference type="ARBA" id="ARBA00022741"/>
    </source>
</evidence>
<dbReference type="CDD" id="cd18541">
    <property type="entry name" value="ABC_6TM_TmrB_like"/>
    <property type="match status" value="1"/>
</dbReference>
<dbReference type="GO" id="GO:0016887">
    <property type="term" value="F:ATP hydrolysis activity"/>
    <property type="evidence" value="ECO:0007669"/>
    <property type="project" value="InterPro"/>
</dbReference>
<evidence type="ECO:0000313" key="14">
    <source>
        <dbReference type="Proteomes" id="UP000289841"/>
    </source>
</evidence>
<dbReference type="FunFam" id="3.40.50.300:FF:000221">
    <property type="entry name" value="Multidrug ABC transporter ATP-binding protein"/>
    <property type="match status" value="1"/>
</dbReference>
<evidence type="ECO:0000256" key="4">
    <source>
        <dbReference type="ARBA" id="ARBA00022475"/>
    </source>
</evidence>
<accession>A0A449BF26</accession>
<name>A0A449BF26_HAPAX</name>
<comment type="similarity">
    <text evidence="2">Belongs to the ABC transporter superfamily.</text>
</comment>
<evidence type="ECO:0000256" key="8">
    <source>
        <dbReference type="ARBA" id="ARBA00022989"/>
    </source>
</evidence>
<organism evidence="13 14">
    <name type="scientific">Haploplasma axanthum</name>
    <name type="common">Acholeplasma axanthum</name>
    <dbReference type="NCBI Taxonomy" id="29552"/>
    <lineage>
        <taxon>Bacteria</taxon>
        <taxon>Bacillati</taxon>
        <taxon>Mycoplasmatota</taxon>
        <taxon>Mollicutes</taxon>
        <taxon>Acholeplasmatales</taxon>
        <taxon>Acholeplasmataceae</taxon>
        <taxon>Haploplasma</taxon>
    </lineage>
</organism>
<keyword evidence="8 10" id="KW-1133">Transmembrane helix</keyword>
<dbReference type="InterPro" id="IPR036640">
    <property type="entry name" value="ABC1_TM_sf"/>
</dbReference>
<evidence type="ECO:0000256" key="7">
    <source>
        <dbReference type="ARBA" id="ARBA00022840"/>
    </source>
</evidence>
<feature type="transmembrane region" description="Helical" evidence="10">
    <location>
        <begin position="9"/>
        <end position="30"/>
    </location>
</feature>
<dbReference type="Gene3D" id="1.20.1560.10">
    <property type="entry name" value="ABC transporter type 1, transmembrane domain"/>
    <property type="match status" value="1"/>
</dbReference>
<keyword evidence="4" id="KW-1003">Cell membrane</keyword>
<dbReference type="Gene3D" id="3.40.50.300">
    <property type="entry name" value="P-loop containing nucleotide triphosphate hydrolases"/>
    <property type="match status" value="1"/>
</dbReference>
<dbReference type="AlphaFoldDB" id="A0A449BF26"/>
<evidence type="ECO:0000256" key="9">
    <source>
        <dbReference type="ARBA" id="ARBA00023136"/>
    </source>
</evidence>
<keyword evidence="13" id="KW-0378">Hydrolase</keyword>
<dbReference type="InterPro" id="IPR011527">
    <property type="entry name" value="ABC1_TM_dom"/>
</dbReference>
<dbReference type="EMBL" id="LR215048">
    <property type="protein sequence ID" value="VEU81028.1"/>
    <property type="molecule type" value="Genomic_DNA"/>
</dbReference>
<dbReference type="InterPro" id="IPR003593">
    <property type="entry name" value="AAA+_ATPase"/>
</dbReference>
<evidence type="ECO:0000313" key="13">
    <source>
        <dbReference type="EMBL" id="VEU81028.1"/>
    </source>
</evidence>
<dbReference type="InterPro" id="IPR003439">
    <property type="entry name" value="ABC_transporter-like_ATP-bd"/>
</dbReference>
<dbReference type="InterPro" id="IPR039421">
    <property type="entry name" value="Type_1_exporter"/>
</dbReference>
<dbReference type="OrthoDB" id="9762778at2"/>
<dbReference type="Proteomes" id="UP000289841">
    <property type="component" value="Chromosome"/>
</dbReference>
<feature type="domain" description="ABC transporter" evidence="11">
    <location>
        <begin position="348"/>
        <end position="583"/>
    </location>
</feature>
<feature type="transmembrane region" description="Helical" evidence="10">
    <location>
        <begin position="135"/>
        <end position="158"/>
    </location>
</feature>
<dbReference type="SUPFAM" id="SSF52540">
    <property type="entry name" value="P-loop containing nucleoside triphosphate hydrolases"/>
    <property type="match status" value="1"/>
</dbReference>
<feature type="transmembrane region" description="Helical" evidence="10">
    <location>
        <begin position="288"/>
        <end position="310"/>
    </location>
</feature>
<gene>
    <name evidence="13" type="primary">mldB1_15</name>
    <name evidence="13" type="ORF">NCTC10138_01418</name>
</gene>
<dbReference type="PANTHER" id="PTHR43394:SF1">
    <property type="entry name" value="ATP-BINDING CASSETTE SUB-FAMILY B MEMBER 10, MITOCHONDRIAL"/>
    <property type="match status" value="1"/>
</dbReference>
<comment type="subcellular location">
    <subcellularLocation>
        <location evidence="1">Cell membrane</location>
        <topology evidence="1">Multi-pass membrane protein</topology>
    </subcellularLocation>
</comment>
<keyword evidence="6" id="KW-0547">Nucleotide-binding</keyword>
<dbReference type="PROSITE" id="PS50893">
    <property type="entry name" value="ABC_TRANSPORTER_2"/>
    <property type="match status" value="1"/>
</dbReference>
<keyword evidence="14" id="KW-1185">Reference proteome</keyword>
<sequence>MFSKHFRKYILKYGIFFLFGIAVLILIDYIQLDVPKILGQIIDLLNPNITQMSQNDMKIQLNSYIKEVIIVVLIVAFGRFLWRLCLFVTARKVEFELRNTMFSHATKLSQEFYSHEKVGGMMTYFINDLAAVRMALGPGIMMFVDSLFLGGFAIFRMFRLNSQLTYLVLVPIILMLVSMILINKSMRRQFLIRQEKFHDLSDFTQENFSGISVIKAYVREIHELNTFDRRSEELYDMNLKFFKKSVWVQLITTLATNLVIILIIGYGSHLVLNNFILADGTYFTSGNLVTYLSYFSALSWPIMALARFLTVSSQAQASAKRINDFLDSPVTVYDSNVIEDIKELIPSIEAKNLSFSYPDDNITVLHNLNFTIKPGEMVGILGKTGSGKTTLVDLLLRVYNVNKDSLFIGEHDIMTLPIRLVREKVGYVPQDNFLFSDTITKNIGFAYDNLSDEEVIKAAKLSDIYDNVNEFKEGFNTILGERGVTVSGGQKQRISIARAIAKNPEILILDDSVSAVDTKTEETIIKNLHELRKGKTTIFIAHRVSTVKNMDKIIIIDQGKIVDIGSHKQLMKKSLFYQDIVERQTLEEMVEGGHIDE</sequence>
<dbReference type="InterPro" id="IPR027417">
    <property type="entry name" value="P-loop_NTPase"/>
</dbReference>
<keyword evidence="7" id="KW-0067">ATP-binding</keyword>
<dbReference type="GO" id="GO:0015421">
    <property type="term" value="F:ABC-type oligopeptide transporter activity"/>
    <property type="evidence" value="ECO:0007669"/>
    <property type="project" value="TreeGrafter"/>
</dbReference>
<evidence type="ECO:0000256" key="1">
    <source>
        <dbReference type="ARBA" id="ARBA00004651"/>
    </source>
</evidence>
<feature type="transmembrane region" description="Helical" evidence="10">
    <location>
        <begin position="64"/>
        <end position="82"/>
    </location>
</feature>
<keyword evidence="5 10" id="KW-0812">Transmembrane</keyword>
<reference evidence="13 14" key="1">
    <citation type="submission" date="2019-01" db="EMBL/GenBank/DDBJ databases">
        <authorList>
            <consortium name="Pathogen Informatics"/>
        </authorList>
    </citation>
    <scope>NUCLEOTIDE SEQUENCE [LARGE SCALE GENOMIC DNA]</scope>
    <source>
        <strain evidence="13 14">NCTC10138</strain>
    </source>
</reference>
<dbReference type="RefSeq" id="WP_026389945.1">
    <property type="nucleotide sequence ID" value="NZ_LR215048.1"/>
</dbReference>
<feature type="transmembrane region" description="Helical" evidence="10">
    <location>
        <begin position="164"/>
        <end position="183"/>
    </location>
</feature>
<protein>
    <submittedName>
        <fullName evidence="13">ABC-type multidrug/protein/lipid transport system ATPase component</fullName>
        <ecNumber evidence="13">3.6.3.-</ecNumber>
    </submittedName>
</protein>
<dbReference type="Pfam" id="PF00664">
    <property type="entry name" value="ABC_membrane"/>
    <property type="match status" value="1"/>
</dbReference>
<evidence type="ECO:0000256" key="3">
    <source>
        <dbReference type="ARBA" id="ARBA00022448"/>
    </source>
</evidence>
<keyword evidence="9 10" id="KW-0472">Membrane</keyword>
<dbReference type="SUPFAM" id="SSF90123">
    <property type="entry name" value="ABC transporter transmembrane region"/>
    <property type="match status" value="1"/>
</dbReference>
<dbReference type="PROSITE" id="PS50929">
    <property type="entry name" value="ABC_TM1F"/>
    <property type="match status" value="1"/>
</dbReference>
<dbReference type="InterPro" id="IPR017871">
    <property type="entry name" value="ABC_transporter-like_CS"/>
</dbReference>
<dbReference type="EC" id="3.6.3.-" evidence="13"/>